<dbReference type="InterPro" id="IPR012373">
    <property type="entry name" value="Ferrdict_sens_TM"/>
</dbReference>
<dbReference type="RefSeq" id="WP_109674296.1">
    <property type="nucleotide sequence ID" value="NZ_QGDT01000004.1"/>
</dbReference>
<proteinExistence type="predicted"/>
<dbReference type="Proteomes" id="UP000245880">
    <property type="component" value="Unassembled WGS sequence"/>
</dbReference>
<dbReference type="AlphaFoldDB" id="A0A316B764"/>
<sequence>MIITKDIIFQQFANKVTAFQRREIDLWLKSKENQECYYRWLEEWEMQQAIYTPNTDKDLMIYQDFIRQNPVGGDKAVEESTVVPGSNWPIYGKWVASVLLVASVAILLLQHQIRYQSYTTEAGEQKSFVLPDGSHVTLLERSSVQFPRWGFQGGLREVQLAGEARFAVEHTPEDHPFVVKTERDFEVVVLGTEFSVEVREKMATVALKKGKVRVDYQVDNTHKEMLMAPGELVMFKGDQPPVKSIESSNQSIWDQKRFVFDHLSLTEVGKMLEDTYGVQVEIYNESLGNRRLMGSFMANNLDELLQTMSELLEVEVVRDEKKIIFKE</sequence>
<dbReference type="EMBL" id="QGDT01000004">
    <property type="protein sequence ID" value="PWJ58447.1"/>
    <property type="molecule type" value="Genomic_DNA"/>
</dbReference>
<feature type="domain" description="Protein FecR C-terminal" evidence="2">
    <location>
        <begin position="257"/>
        <end position="324"/>
    </location>
</feature>
<keyword evidence="4" id="KW-1185">Reference proteome</keyword>
<evidence type="ECO:0000313" key="4">
    <source>
        <dbReference type="Proteomes" id="UP000245880"/>
    </source>
</evidence>
<accession>A0A316B764</accession>
<evidence type="ECO:0000259" key="1">
    <source>
        <dbReference type="Pfam" id="PF04773"/>
    </source>
</evidence>
<dbReference type="InterPro" id="IPR032508">
    <property type="entry name" value="FecR_C"/>
</dbReference>
<dbReference type="InterPro" id="IPR006860">
    <property type="entry name" value="FecR"/>
</dbReference>
<feature type="domain" description="FecR protein" evidence="1">
    <location>
        <begin position="117"/>
        <end position="213"/>
    </location>
</feature>
<dbReference type="Pfam" id="PF04773">
    <property type="entry name" value="FecR"/>
    <property type="match status" value="1"/>
</dbReference>
<dbReference type="PANTHER" id="PTHR30273">
    <property type="entry name" value="PERIPLASMIC SIGNAL SENSOR AND SIGMA FACTOR ACTIVATOR FECR-RELATED"/>
    <property type="match status" value="1"/>
</dbReference>
<dbReference type="Gene3D" id="2.60.120.1440">
    <property type="match status" value="1"/>
</dbReference>
<evidence type="ECO:0000259" key="2">
    <source>
        <dbReference type="Pfam" id="PF16344"/>
    </source>
</evidence>
<name>A0A316B764_9BACT</name>
<comment type="caution">
    <text evidence="3">The sequence shown here is derived from an EMBL/GenBank/DDBJ whole genome shotgun (WGS) entry which is preliminary data.</text>
</comment>
<dbReference type="GO" id="GO:0016989">
    <property type="term" value="F:sigma factor antagonist activity"/>
    <property type="evidence" value="ECO:0007669"/>
    <property type="project" value="TreeGrafter"/>
</dbReference>
<evidence type="ECO:0000313" key="3">
    <source>
        <dbReference type="EMBL" id="PWJ58447.1"/>
    </source>
</evidence>
<dbReference type="Gene3D" id="3.55.50.30">
    <property type="match status" value="1"/>
</dbReference>
<gene>
    <name evidence="3" type="ORF">CLV98_104307</name>
</gene>
<dbReference type="PIRSF" id="PIRSF018266">
    <property type="entry name" value="FecR"/>
    <property type="match status" value="1"/>
</dbReference>
<dbReference type="OrthoDB" id="1523489at2"/>
<dbReference type="Pfam" id="PF16344">
    <property type="entry name" value="FecR_C"/>
    <property type="match status" value="1"/>
</dbReference>
<protein>
    <submittedName>
        <fullName evidence="3">Ferric-dicitrate binding protein FerR (Iron transport regulator)</fullName>
    </submittedName>
</protein>
<reference evidence="3 4" key="1">
    <citation type="submission" date="2018-03" db="EMBL/GenBank/DDBJ databases">
        <title>Genomic Encyclopedia of Archaeal and Bacterial Type Strains, Phase II (KMG-II): from individual species to whole genera.</title>
        <authorList>
            <person name="Goeker M."/>
        </authorList>
    </citation>
    <scope>NUCLEOTIDE SEQUENCE [LARGE SCALE GENOMIC DNA]</scope>
    <source>
        <strain evidence="3 4">DSM 100346</strain>
    </source>
</reference>
<organism evidence="3 4">
    <name type="scientific">Dyadobacter jejuensis</name>
    <dbReference type="NCBI Taxonomy" id="1082580"/>
    <lineage>
        <taxon>Bacteria</taxon>
        <taxon>Pseudomonadati</taxon>
        <taxon>Bacteroidota</taxon>
        <taxon>Cytophagia</taxon>
        <taxon>Cytophagales</taxon>
        <taxon>Spirosomataceae</taxon>
        <taxon>Dyadobacter</taxon>
    </lineage>
</organism>
<dbReference type="PANTHER" id="PTHR30273:SF2">
    <property type="entry name" value="PROTEIN FECR"/>
    <property type="match status" value="1"/>
</dbReference>